<accession>A0A1I3FSD9</accession>
<dbReference type="PROSITE" id="PS51257">
    <property type="entry name" value="PROKAR_LIPOPROTEIN"/>
    <property type="match status" value="1"/>
</dbReference>
<proteinExistence type="predicted"/>
<organism evidence="1 2">
    <name type="scientific">Halpernia frigidisoli</name>
    <dbReference type="NCBI Taxonomy" id="1125876"/>
    <lineage>
        <taxon>Bacteria</taxon>
        <taxon>Pseudomonadati</taxon>
        <taxon>Bacteroidota</taxon>
        <taxon>Flavobacteriia</taxon>
        <taxon>Flavobacteriales</taxon>
        <taxon>Weeksellaceae</taxon>
        <taxon>Chryseobacterium group</taxon>
        <taxon>Halpernia</taxon>
    </lineage>
</organism>
<protein>
    <recommendedName>
        <fullName evidence="3">Lipoprotein</fullName>
    </recommendedName>
</protein>
<name>A0A1I3FSD9_9FLAO</name>
<dbReference type="EMBL" id="FOQT01000002">
    <property type="protein sequence ID" value="SFI14037.1"/>
    <property type="molecule type" value="Genomic_DNA"/>
</dbReference>
<dbReference type="RefSeq" id="WP_090079562.1">
    <property type="nucleotide sequence ID" value="NZ_FOQT01000002.1"/>
</dbReference>
<evidence type="ECO:0008006" key="3">
    <source>
        <dbReference type="Google" id="ProtNLM"/>
    </source>
</evidence>
<evidence type="ECO:0000313" key="2">
    <source>
        <dbReference type="Proteomes" id="UP000198931"/>
    </source>
</evidence>
<dbReference type="Proteomes" id="UP000198931">
    <property type="component" value="Unassembled WGS sequence"/>
</dbReference>
<sequence>MKRTFSILAIFSVLTLSIIYSCRSGENGNTEMLSTTESLYNKKESTLLQKKYGFVSISNYVNKTDKMTFNNIKSSNSFSKNAFSADDLDLTKVTETVWEDAAISYTIVFKNSTTKFLVVSVKKNETFDVNNGVIIENLVDNKGNGEMFYTNVRRRNKTIF</sequence>
<reference evidence="1 2" key="1">
    <citation type="submission" date="2016-10" db="EMBL/GenBank/DDBJ databases">
        <authorList>
            <person name="de Groot N.N."/>
        </authorList>
    </citation>
    <scope>NUCLEOTIDE SEQUENCE [LARGE SCALE GENOMIC DNA]</scope>
    <source>
        <strain evidence="1 2">DSM 26000</strain>
    </source>
</reference>
<gene>
    <name evidence="1" type="ORF">SAMN05443292_1591</name>
</gene>
<keyword evidence="2" id="KW-1185">Reference proteome</keyword>
<dbReference type="AlphaFoldDB" id="A0A1I3FSD9"/>
<evidence type="ECO:0000313" key="1">
    <source>
        <dbReference type="EMBL" id="SFI14037.1"/>
    </source>
</evidence>